<dbReference type="InterPro" id="IPR036846">
    <property type="entry name" value="GM2-AP_sf"/>
</dbReference>
<keyword evidence="4" id="KW-1185">Reference proteome</keyword>
<evidence type="ECO:0000256" key="2">
    <source>
        <dbReference type="SAM" id="SignalP"/>
    </source>
</evidence>
<accession>A0AAV7Y0C7</accession>
<gene>
    <name evidence="3" type="ORF">ONE63_006464</name>
</gene>
<evidence type="ECO:0000313" key="4">
    <source>
        <dbReference type="Proteomes" id="UP001075354"/>
    </source>
</evidence>
<name>A0AAV7Y0C7_9NEOP</name>
<sequence>MRPMAGSSSGGTARAGGASMLVLTSTLALCLLTAADARRGTQSKPAFKLFRTRLIPKIYKFEHCTDREHAFRVANVSTLMNHDGSESVDVFFNILSTIKSVSMMKVGIHRCTGSTSSCETFNNWRFTNNLCDLMQAKRMVWTPYMQMIKPNIKCPIESGPYMMHNVTVDLDMVDRMMPGLSLDKYIWLSECQTFDENRDLFSCFRWTTEAHRVRIKADGILNGLPGRNIMSNLTV</sequence>
<proteinExistence type="predicted"/>
<feature type="signal peptide" evidence="2">
    <location>
        <begin position="1"/>
        <end position="37"/>
    </location>
</feature>
<organism evidence="3 4">
    <name type="scientific">Megalurothrips usitatus</name>
    <name type="common">bean blossom thrips</name>
    <dbReference type="NCBI Taxonomy" id="439358"/>
    <lineage>
        <taxon>Eukaryota</taxon>
        <taxon>Metazoa</taxon>
        <taxon>Ecdysozoa</taxon>
        <taxon>Arthropoda</taxon>
        <taxon>Hexapoda</taxon>
        <taxon>Insecta</taxon>
        <taxon>Pterygota</taxon>
        <taxon>Neoptera</taxon>
        <taxon>Paraneoptera</taxon>
        <taxon>Thysanoptera</taxon>
        <taxon>Terebrantia</taxon>
        <taxon>Thripoidea</taxon>
        <taxon>Thripidae</taxon>
        <taxon>Megalurothrips</taxon>
    </lineage>
</organism>
<dbReference type="Proteomes" id="UP001075354">
    <property type="component" value="Chromosome 3"/>
</dbReference>
<keyword evidence="1 2" id="KW-0732">Signal</keyword>
<protein>
    <submittedName>
        <fullName evidence="3">Uncharacterized protein</fullName>
    </submittedName>
</protein>
<reference evidence="3" key="1">
    <citation type="submission" date="2022-12" db="EMBL/GenBank/DDBJ databases">
        <title>Chromosome-level genome assembly of the bean flower thrips Megalurothrips usitatus.</title>
        <authorList>
            <person name="Ma L."/>
            <person name="Liu Q."/>
            <person name="Li H."/>
            <person name="Cai W."/>
        </authorList>
    </citation>
    <scope>NUCLEOTIDE SEQUENCE</scope>
    <source>
        <strain evidence="3">Cailab_2022a</strain>
    </source>
</reference>
<dbReference type="AlphaFoldDB" id="A0AAV7Y0C7"/>
<dbReference type="EMBL" id="JAPTSV010000003">
    <property type="protein sequence ID" value="KAJ1529710.1"/>
    <property type="molecule type" value="Genomic_DNA"/>
</dbReference>
<dbReference type="Gene3D" id="2.70.220.10">
    <property type="entry name" value="Ganglioside GM2 activator"/>
    <property type="match status" value="1"/>
</dbReference>
<evidence type="ECO:0000256" key="1">
    <source>
        <dbReference type="ARBA" id="ARBA00022729"/>
    </source>
</evidence>
<comment type="caution">
    <text evidence="3">The sequence shown here is derived from an EMBL/GenBank/DDBJ whole genome shotgun (WGS) entry which is preliminary data.</text>
</comment>
<feature type="chain" id="PRO_5043798642" evidence="2">
    <location>
        <begin position="38"/>
        <end position="235"/>
    </location>
</feature>
<evidence type="ECO:0000313" key="3">
    <source>
        <dbReference type="EMBL" id="KAJ1529710.1"/>
    </source>
</evidence>